<sequence length="497" mass="52872">MKKYLYLLFVAVLGGAIALGGAKLLQEEDLGRFDDNPVTTAKFTNYTSPSYTTAVPSEGFTTAAERVLPVVVHIRASKQVENSGRQLDLRNIPAPFRDFFERQGPQGQAPGGDQMQQGTGSGVIISSDGYIVTNNHVAGDASELQVTLHDGRVYDAEVVGADPSTDIAVIKIDDAALPHINFANSDDVRVGEWVVAVGNPFNLASTVTAGIVSAKGRSINILQDQAPIESFIQTDAVVNPGNSGGALVNLNGDLIGINTAIASPTGVYAGYAFAVPSNIAAKVIKDLKEFGVVQRGYLGAIIRGIDGNFAKENDLSVNEGVYIQELNEDGAAAAAGIKPGDVVLYVDEMQTKTSSALLEAIGRKRPGEEVTLTVLRNGNEREIDVVLRNREGTTDVVKKGTPAQALAAMGATFETITKEEARAEGIDGGVRVKAVGPGKLAQQTEIREGFIITRVDKQKVTTKEDLIEKLENVEGGLLLEGKYPGQRRNEYYAIGMQ</sequence>
<keyword evidence="3" id="KW-0732">Signal</keyword>
<dbReference type="PANTHER" id="PTHR22939">
    <property type="entry name" value="SERINE PROTEASE FAMILY S1C HTRA-RELATED"/>
    <property type="match status" value="1"/>
</dbReference>
<evidence type="ECO:0000256" key="4">
    <source>
        <dbReference type="ARBA" id="ARBA00022737"/>
    </source>
</evidence>
<proteinExistence type="inferred from homology"/>
<evidence type="ECO:0000313" key="11">
    <source>
        <dbReference type="EMBL" id="PHN01198.1"/>
    </source>
</evidence>
<dbReference type="InterPro" id="IPR011782">
    <property type="entry name" value="Pept_S1C_Do"/>
</dbReference>
<dbReference type="InterPro" id="IPR001478">
    <property type="entry name" value="PDZ"/>
</dbReference>
<keyword evidence="5" id="KW-0378">Hydrolase</keyword>
<evidence type="ECO:0000256" key="9">
    <source>
        <dbReference type="SAM" id="MobiDB-lite"/>
    </source>
</evidence>
<dbReference type="InterPro" id="IPR009003">
    <property type="entry name" value="Peptidase_S1_PA"/>
</dbReference>
<dbReference type="AlphaFoldDB" id="A0A2D0MYI3"/>
<organism evidence="11 12">
    <name type="scientific">Flavilitoribacter nigricans (strain ATCC 23147 / DSM 23189 / NBRC 102662 / NCIMB 1420 / SS-2)</name>
    <name type="common">Lewinella nigricans</name>
    <dbReference type="NCBI Taxonomy" id="1122177"/>
    <lineage>
        <taxon>Bacteria</taxon>
        <taxon>Pseudomonadati</taxon>
        <taxon>Bacteroidota</taxon>
        <taxon>Saprospiria</taxon>
        <taxon>Saprospirales</taxon>
        <taxon>Lewinellaceae</taxon>
        <taxon>Flavilitoribacter</taxon>
    </lineage>
</organism>
<keyword evidence="6" id="KW-0720">Serine protease</keyword>
<evidence type="ECO:0000256" key="1">
    <source>
        <dbReference type="ARBA" id="ARBA00010541"/>
    </source>
</evidence>
<feature type="active site" description="Charge relay system" evidence="7">
    <location>
        <position position="166"/>
    </location>
</feature>
<dbReference type="SUPFAM" id="SSF50156">
    <property type="entry name" value="PDZ domain-like"/>
    <property type="match status" value="2"/>
</dbReference>
<feature type="compositionally biased region" description="Low complexity" evidence="9">
    <location>
        <begin position="103"/>
        <end position="118"/>
    </location>
</feature>
<dbReference type="PANTHER" id="PTHR22939:SF129">
    <property type="entry name" value="SERINE PROTEASE HTRA2, MITOCHONDRIAL"/>
    <property type="match status" value="1"/>
</dbReference>
<dbReference type="GO" id="GO:0004252">
    <property type="term" value="F:serine-type endopeptidase activity"/>
    <property type="evidence" value="ECO:0007669"/>
    <property type="project" value="InterPro"/>
</dbReference>
<dbReference type="Gene3D" id="2.30.42.10">
    <property type="match status" value="2"/>
</dbReference>
<evidence type="ECO:0000256" key="8">
    <source>
        <dbReference type="PIRSR" id="PIRSR611782-2"/>
    </source>
</evidence>
<dbReference type="InterPro" id="IPR036034">
    <property type="entry name" value="PDZ_sf"/>
</dbReference>
<keyword evidence="4" id="KW-0677">Repeat</keyword>
<feature type="domain" description="PDZ" evidence="10">
    <location>
        <begin position="295"/>
        <end position="378"/>
    </location>
</feature>
<feature type="active site" description="Charge relay system" evidence="7">
    <location>
        <position position="243"/>
    </location>
</feature>
<evidence type="ECO:0000256" key="7">
    <source>
        <dbReference type="PIRSR" id="PIRSR611782-1"/>
    </source>
</evidence>
<dbReference type="InterPro" id="IPR001940">
    <property type="entry name" value="Peptidase_S1C"/>
</dbReference>
<dbReference type="Pfam" id="PF13180">
    <property type="entry name" value="PDZ_2"/>
    <property type="match status" value="1"/>
</dbReference>
<dbReference type="GO" id="GO:0006508">
    <property type="term" value="P:proteolysis"/>
    <property type="evidence" value="ECO:0007669"/>
    <property type="project" value="UniProtKB-KW"/>
</dbReference>
<evidence type="ECO:0000256" key="6">
    <source>
        <dbReference type="ARBA" id="ARBA00022825"/>
    </source>
</evidence>
<comment type="caution">
    <text evidence="11">The sequence shown here is derived from an EMBL/GenBank/DDBJ whole genome shotgun (WGS) entry which is preliminary data.</text>
</comment>
<keyword evidence="2 11" id="KW-0645">Protease</keyword>
<evidence type="ECO:0000256" key="5">
    <source>
        <dbReference type="ARBA" id="ARBA00022801"/>
    </source>
</evidence>
<feature type="binding site" evidence="8">
    <location>
        <begin position="241"/>
        <end position="243"/>
    </location>
    <ligand>
        <name>substrate</name>
    </ligand>
</feature>
<dbReference type="Proteomes" id="UP000223913">
    <property type="component" value="Unassembled WGS sequence"/>
</dbReference>
<evidence type="ECO:0000256" key="3">
    <source>
        <dbReference type="ARBA" id="ARBA00022729"/>
    </source>
</evidence>
<feature type="binding site" evidence="8">
    <location>
        <position position="136"/>
    </location>
    <ligand>
        <name>substrate</name>
    </ligand>
</feature>
<dbReference type="PROSITE" id="PS50106">
    <property type="entry name" value="PDZ"/>
    <property type="match status" value="1"/>
</dbReference>
<feature type="region of interest" description="Disordered" evidence="9">
    <location>
        <begin position="101"/>
        <end position="120"/>
    </location>
</feature>
<dbReference type="PRINTS" id="PR00834">
    <property type="entry name" value="PROTEASES2C"/>
</dbReference>
<keyword evidence="12" id="KW-1185">Reference proteome</keyword>
<name>A0A2D0MYI3_FLAN2</name>
<dbReference type="RefSeq" id="WP_099155393.1">
    <property type="nucleotide sequence ID" value="NZ_PDUD01000060.1"/>
</dbReference>
<accession>A0A2D0MYI3</accession>
<comment type="similarity">
    <text evidence="1">Belongs to the peptidase S1C family.</text>
</comment>
<feature type="active site" description="Charge relay system" evidence="7">
    <location>
        <position position="136"/>
    </location>
</feature>
<feature type="binding site" evidence="8">
    <location>
        <position position="166"/>
    </location>
    <ligand>
        <name>substrate</name>
    </ligand>
</feature>
<dbReference type="Pfam" id="PF13365">
    <property type="entry name" value="Trypsin_2"/>
    <property type="match status" value="1"/>
</dbReference>
<evidence type="ECO:0000259" key="10">
    <source>
        <dbReference type="PROSITE" id="PS50106"/>
    </source>
</evidence>
<dbReference type="SUPFAM" id="SSF50494">
    <property type="entry name" value="Trypsin-like serine proteases"/>
    <property type="match status" value="1"/>
</dbReference>
<evidence type="ECO:0000313" key="12">
    <source>
        <dbReference type="Proteomes" id="UP000223913"/>
    </source>
</evidence>
<dbReference type="SMART" id="SM00228">
    <property type="entry name" value="PDZ"/>
    <property type="match status" value="2"/>
</dbReference>
<reference evidence="11 12" key="1">
    <citation type="submission" date="2017-10" db="EMBL/GenBank/DDBJ databases">
        <title>The draft genome sequence of Lewinella nigricans NBRC 102662.</title>
        <authorList>
            <person name="Wang K."/>
        </authorList>
    </citation>
    <scope>NUCLEOTIDE SEQUENCE [LARGE SCALE GENOMIC DNA]</scope>
    <source>
        <strain evidence="11 12">NBRC 102662</strain>
    </source>
</reference>
<dbReference type="Gene3D" id="2.40.10.120">
    <property type="match status" value="1"/>
</dbReference>
<protein>
    <submittedName>
        <fullName evidence="11">Serine protease</fullName>
    </submittedName>
</protein>
<evidence type="ECO:0000256" key="2">
    <source>
        <dbReference type="ARBA" id="ARBA00022670"/>
    </source>
</evidence>
<dbReference type="NCBIfam" id="TIGR02037">
    <property type="entry name" value="degP_htrA_DO"/>
    <property type="match status" value="1"/>
</dbReference>
<gene>
    <name evidence="11" type="ORF">CRP01_38305</name>
</gene>
<dbReference type="EMBL" id="PDUD01000060">
    <property type="protein sequence ID" value="PHN01198.1"/>
    <property type="molecule type" value="Genomic_DNA"/>
</dbReference>
<dbReference type="OrthoDB" id="9758917at2"/>